<organism evidence="2 3">
    <name type="scientific">Solidesulfovibrio carbinoliphilus subsp. oakridgensis</name>
    <dbReference type="NCBI Taxonomy" id="694327"/>
    <lineage>
        <taxon>Bacteria</taxon>
        <taxon>Pseudomonadati</taxon>
        <taxon>Thermodesulfobacteriota</taxon>
        <taxon>Desulfovibrionia</taxon>
        <taxon>Desulfovibrionales</taxon>
        <taxon>Desulfovibrionaceae</taxon>
        <taxon>Solidesulfovibrio</taxon>
    </lineage>
</organism>
<dbReference type="AlphaFoldDB" id="G7Q646"/>
<reference evidence="3" key="1">
    <citation type="journal article" date="2015" name="Genome Announc.">
        <title>High-Quality Draft Genome Sequence of Desulfovibrio carbinoliphilus FW-101-2B, an Organic Acid-Oxidizing Sulfate-Reducing Bacterium Isolated from Uranium(VI)-Contaminated Groundwater.</title>
        <authorList>
            <person name="Ramsay B.D."/>
            <person name="Hwang C."/>
            <person name="Woo H.L."/>
            <person name="Carroll S.L."/>
            <person name="Lucas S."/>
            <person name="Han J."/>
            <person name="Lapidus A.L."/>
            <person name="Cheng J.F."/>
            <person name="Goodwin L.A."/>
            <person name="Pitluck S."/>
            <person name="Peters L."/>
            <person name="Chertkov O."/>
            <person name="Held B."/>
            <person name="Detter J.C."/>
            <person name="Han C.S."/>
            <person name="Tapia R."/>
            <person name="Land M.L."/>
            <person name="Hauser L.J."/>
            <person name="Kyrpides N.C."/>
            <person name="Ivanova N.N."/>
            <person name="Mikhailova N."/>
            <person name="Pagani I."/>
            <person name="Woyke T."/>
            <person name="Arkin A.P."/>
            <person name="Dehal P."/>
            <person name="Chivian D."/>
            <person name="Criddle C.S."/>
            <person name="Wu W."/>
            <person name="Chakraborty R."/>
            <person name="Hazen T.C."/>
            <person name="Fields M.W."/>
        </authorList>
    </citation>
    <scope>NUCLEOTIDE SEQUENCE [LARGE SCALE GENOMIC DNA]</scope>
    <source>
        <strain evidence="3">FW-101-2B</strain>
    </source>
</reference>
<keyword evidence="3" id="KW-1185">Reference proteome</keyword>
<dbReference type="InterPro" id="IPR045584">
    <property type="entry name" value="Pilin-like"/>
</dbReference>
<gene>
    <name evidence="2" type="ORF">DFW101_1050</name>
</gene>
<keyword evidence="1" id="KW-1133">Transmembrane helix</keyword>
<dbReference type="Pfam" id="PF07963">
    <property type="entry name" value="N_methyl"/>
    <property type="match status" value="1"/>
</dbReference>
<protein>
    <submittedName>
        <fullName evidence="2">General secretion pathway protein H</fullName>
    </submittedName>
</protein>
<proteinExistence type="predicted"/>
<keyword evidence="1" id="KW-0812">Transmembrane</keyword>
<dbReference type="RefSeq" id="WP_009180476.1">
    <property type="nucleotide sequence ID" value="NZ_CM001368.1"/>
</dbReference>
<dbReference type="STRING" id="694327.DFW101_1050"/>
<name>G7Q646_9BACT</name>
<sequence length="160" mass="17294">MRHDVRVPGRAGFTLLELLVVLVILGVVSALTMPLLGPRLEGARLQAAAASLVTLAGSGRYLSVASGYNHELVLSLETRRVLLRRSDTKAVVMARHLDKGVAIDWIRVRGNVHKEGGTTMVFHPDGTATDASMTLRHRQRTLLLTLDPASGRLREGSLGT</sequence>
<evidence type="ECO:0000313" key="2">
    <source>
        <dbReference type="EMBL" id="EHJ47062.1"/>
    </source>
</evidence>
<dbReference type="HOGENOM" id="CLU_1649426_0_0_7"/>
<keyword evidence="1" id="KW-0472">Membrane</keyword>
<feature type="transmembrane region" description="Helical" evidence="1">
    <location>
        <begin position="12"/>
        <end position="36"/>
    </location>
</feature>
<dbReference type="eggNOG" id="COG4970">
    <property type="taxonomic scope" value="Bacteria"/>
</dbReference>
<dbReference type="EMBL" id="CM001368">
    <property type="protein sequence ID" value="EHJ47062.1"/>
    <property type="molecule type" value="Genomic_DNA"/>
</dbReference>
<dbReference type="Proteomes" id="UP000004662">
    <property type="component" value="Chromosome"/>
</dbReference>
<evidence type="ECO:0000256" key="1">
    <source>
        <dbReference type="SAM" id="Phobius"/>
    </source>
</evidence>
<dbReference type="Gene3D" id="3.30.700.10">
    <property type="entry name" value="Glycoprotein, Type 4 Pilin"/>
    <property type="match status" value="1"/>
</dbReference>
<dbReference type="NCBIfam" id="TIGR02532">
    <property type="entry name" value="IV_pilin_GFxxxE"/>
    <property type="match status" value="1"/>
</dbReference>
<dbReference type="InterPro" id="IPR012902">
    <property type="entry name" value="N_methyl_site"/>
</dbReference>
<dbReference type="PROSITE" id="PS00409">
    <property type="entry name" value="PROKAR_NTER_METHYL"/>
    <property type="match status" value="1"/>
</dbReference>
<evidence type="ECO:0000313" key="3">
    <source>
        <dbReference type="Proteomes" id="UP000004662"/>
    </source>
</evidence>
<accession>G7Q646</accession>
<dbReference type="SUPFAM" id="SSF54523">
    <property type="entry name" value="Pili subunits"/>
    <property type="match status" value="1"/>
</dbReference>